<keyword evidence="7 9" id="KW-0456">Lyase</keyword>
<comment type="pathway">
    <text evidence="9">Carbohydrate metabolism; Entner-Doudoroff pathway.</text>
</comment>
<dbReference type="EC" id="4.2.1.12" evidence="9 10"/>
<evidence type="ECO:0000256" key="1">
    <source>
        <dbReference type="ARBA" id="ARBA00006486"/>
    </source>
</evidence>
<feature type="binding site" evidence="9">
    <location>
        <position position="223"/>
    </location>
    <ligand>
        <name>[4Fe-4S] cluster</name>
        <dbReference type="ChEBI" id="CHEBI:49883"/>
    </ligand>
</feature>
<evidence type="ECO:0000256" key="7">
    <source>
        <dbReference type="ARBA" id="ARBA00023239"/>
    </source>
</evidence>
<organism evidence="13 14">
    <name type="scientific">Herminiimonas contaminans</name>
    <dbReference type="NCBI Taxonomy" id="1111140"/>
    <lineage>
        <taxon>Bacteria</taxon>
        <taxon>Pseudomonadati</taxon>
        <taxon>Pseudomonadota</taxon>
        <taxon>Betaproteobacteria</taxon>
        <taxon>Burkholderiales</taxon>
        <taxon>Oxalobacteraceae</taxon>
        <taxon>Herminiimonas</taxon>
    </lineage>
</organism>
<evidence type="ECO:0000259" key="11">
    <source>
        <dbReference type="Pfam" id="PF00920"/>
    </source>
</evidence>
<dbReference type="Proteomes" id="UP000657372">
    <property type="component" value="Unassembled WGS sequence"/>
</dbReference>
<dbReference type="InterPro" id="IPR020558">
    <property type="entry name" value="DiOHA_6PGluconate_deHydtase_CS"/>
</dbReference>
<dbReference type="SUPFAM" id="SSF143975">
    <property type="entry name" value="IlvD/EDD N-terminal domain-like"/>
    <property type="match status" value="1"/>
</dbReference>
<sequence length="642" mass="68056">MSLHPVVTAVTARIVERSRPYRAAYLQRLENTRQKGVQRSTLSCTNLAHGFAASPANDKLILKQQLAPSIAIVSAYNDMLSAHQPFERFPHIIKDAVRKAGGVAQFAGGVPAMCDGITQGQPGMELSLFSRDTIAMSTAIALSHNMFDAAVYLGVCDKIVPGLVIGALHFGHLPAVFVPAGPMTSGMSNPEKAKIRQLYAQGKIGREELLEAEGKSYHDAGTCTFYGTANSNQMLMEVMGLHLPGAAFITPNTPLRDALTAHAAQRAVEISAQGQTYTPIGRLVDEKTIVNAVMALLATGGSTNHTLHLVAMAKAAGIVIDWDDFDALSAVAPLVARIYPNGDADVNHFHAAGGTGFVIRELLDAGLLHDDVMTILGRGLRAHASEPFLQGEQVVWKPAAAVSGNTDVLRTAAEPFSGDGGMKLMSGNLGRAVIKVSAVKVQHRIVTAPAIVFESQEAFMHAYQAGELNRDFIAVLRHQGPRANGMPELHALTPALGSLQDAGRHVALVTDGRMSGASGKVPAAIHVSPEVLAGGPLGRVRSGDMIELNAETGVLQALVPEAEWAARGVEPADLSQNEIGMGRELFAMFRHSVSAAEEGATTFGLPPPLLEADEDKTTNTLAVPDDEPFVDEDNLIERPIGN</sequence>
<dbReference type="EMBL" id="JADOEL010000002">
    <property type="protein sequence ID" value="MBF8176720.1"/>
    <property type="molecule type" value="Genomic_DNA"/>
</dbReference>
<dbReference type="PROSITE" id="PS00886">
    <property type="entry name" value="ILVD_EDD_1"/>
    <property type="match status" value="1"/>
</dbReference>
<comment type="similarity">
    <text evidence="1 9">Belongs to the IlvD/Edd family.</text>
</comment>
<dbReference type="Pfam" id="PF00920">
    <property type="entry name" value="ILVD_EDD_N"/>
    <property type="match status" value="1"/>
</dbReference>
<comment type="cofactor">
    <cofactor evidence="9">
        <name>[4Fe-4S] cluster</name>
        <dbReference type="ChEBI" id="CHEBI:49883"/>
    </cofactor>
    <text evidence="9">Binds 1 [4Fe-4S] cluster.</text>
</comment>
<evidence type="ECO:0000256" key="9">
    <source>
        <dbReference type="HAMAP-Rule" id="MF_02094"/>
    </source>
</evidence>
<gene>
    <name evidence="9" type="primary">edd</name>
    <name evidence="13" type="ORF">IXC47_03375</name>
</gene>
<reference evidence="13 14" key="1">
    <citation type="submission" date="2020-11" db="EMBL/GenBank/DDBJ databases">
        <title>WGS of Herminiimonas contaminans strain Marseille-Q4544 isolated from planarians Schmidtea mediterranea.</title>
        <authorList>
            <person name="Kangale L."/>
        </authorList>
    </citation>
    <scope>NUCLEOTIDE SEQUENCE [LARGE SCALE GENOMIC DNA]</scope>
    <source>
        <strain evidence="13 14">Marseille-Q4544</strain>
    </source>
</reference>
<evidence type="ECO:0000259" key="12">
    <source>
        <dbReference type="Pfam" id="PF24877"/>
    </source>
</evidence>
<evidence type="ECO:0000256" key="10">
    <source>
        <dbReference type="NCBIfam" id="TIGR01196"/>
    </source>
</evidence>
<comment type="function">
    <text evidence="9">Catalyzes the dehydration of 6-phospho-D-gluconate to 2-dehydro-3-deoxy-6-phospho-D-gluconate.</text>
</comment>
<name>A0ABS0EPT3_9BURK</name>
<dbReference type="InterPro" id="IPR056740">
    <property type="entry name" value="ILV_EDD_C"/>
</dbReference>
<keyword evidence="8 9" id="KW-0119">Carbohydrate metabolism</keyword>
<keyword evidence="6 9" id="KW-0311">Gluconate utilization</keyword>
<dbReference type="InterPro" id="IPR004786">
    <property type="entry name" value="6-phosphgluc_deHydtase"/>
</dbReference>
<evidence type="ECO:0000256" key="5">
    <source>
        <dbReference type="ARBA" id="ARBA00023014"/>
    </source>
</evidence>
<keyword evidence="14" id="KW-1185">Reference proteome</keyword>
<dbReference type="PROSITE" id="PS00887">
    <property type="entry name" value="ILVD_EDD_2"/>
    <property type="match status" value="1"/>
</dbReference>
<comment type="caution">
    <text evidence="13">The sequence shown here is derived from an EMBL/GenBank/DDBJ whole genome shotgun (WGS) entry which is preliminary data.</text>
</comment>
<evidence type="ECO:0000256" key="2">
    <source>
        <dbReference type="ARBA" id="ARBA00022485"/>
    </source>
</evidence>
<evidence type="ECO:0000256" key="3">
    <source>
        <dbReference type="ARBA" id="ARBA00022723"/>
    </source>
</evidence>
<dbReference type="PANTHER" id="PTHR43661">
    <property type="entry name" value="D-XYLONATE DEHYDRATASE"/>
    <property type="match status" value="1"/>
</dbReference>
<dbReference type="PANTHER" id="PTHR43661:SF1">
    <property type="entry name" value="PHOSPHOGLUCONATE DEHYDRATASE"/>
    <property type="match status" value="1"/>
</dbReference>
<dbReference type="Gene3D" id="3.50.30.80">
    <property type="entry name" value="IlvD/EDD C-terminal domain-like"/>
    <property type="match status" value="1"/>
</dbReference>
<dbReference type="InterPro" id="IPR042096">
    <property type="entry name" value="Dihydro-acid_dehy_C"/>
</dbReference>
<keyword evidence="5 9" id="KW-0411">Iron-sulfur</keyword>
<dbReference type="Pfam" id="PF24877">
    <property type="entry name" value="ILV_EDD_C"/>
    <property type="match status" value="1"/>
</dbReference>
<feature type="binding site" evidence="9">
    <location>
        <position position="156"/>
    </location>
    <ligand>
        <name>[4Fe-4S] cluster</name>
        <dbReference type="ChEBI" id="CHEBI:49883"/>
    </ligand>
</feature>
<dbReference type="HAMAP" id="MF_02094">
    <property type="entry name" value="Edd"/>
    <property type="match status" value="1"/>
</dbReference>
<keyword evidence="3 9" id="KW-0479">Metal-binding</keyword>
<keyword evidence="2 9" id="KW-0004">4Fe-4S</keyword>
<dbReference type="InterPro" id="IPR000581">
    <property type="entry name" value="ILV_EDD_N"/>
</dbReference>
<evidence type="ECO:0000313" key="13">
    <source>
        <dbReference type="EMBL" id="MBF8176720.1"/>
    </source>
</evidence>
<dbReference type="RefSeq" id="WP_195874693.1">
    <property type="nucleotide sequence ID" value="NZ_JADOEL010000002.1"/>
</dbReference>
<protein>
    <recommendedName>
        <fullName evidence="9 10">Phosphogluconate dehydratase</fullName>
        <ecNumber evidence="9 10">4.2.1.12</ecNumber>
    </recommendedName>
</protein>
<dbReference type="InterPro" id="IPR037237">
    <property type="entry name" value="IlvD/EDD_N"/>
</dbReference>
<feature type="domain" description="Dihydroxy-acid/6-phosphogluconate dehydratase C-terminal" evidence="12">
    <location>
        <begin position="407"/>
        <end position="600"/>
    </location>
</feature>
<dbReference type="NCBIfam" id="TIGR01196">
    <property type="entry name" value="edd"/>
    <property type="match status" value="1"/>
</dbReference>
<dbReference type="SUPFAM" id="SSF52016">
    <property type="entry name" value="LeuD/IlvD-like"/>
    <property type="match status" value="1"/>
</dbReference>
<dbReference type="GO" id="GO:0004456">
    <property type="term" value="F:phosphogluconate dehydratase activity"/>
    <property type="evidence" value="ECO:0007669"/>
    <property type="project" value="UniProtKB-EC"/>
</dbReference>
<accession>A0ABS0EPT3</accession>
<proteinExistence type="inferred from homology"/>
<feature type="domain" description="Dihydroxy-acid/6-phosphogluconate dehydratase N-terminal" evidence="11">
    <location>
        <begin position="68"/>
        <end position="381"/>
    </location>
</feature>
<evidence type="ECO:0000256" key="8">
    <source>
        <dbReference type="ARBA" id="ARBA00023277"/>
    </source>
</evidence>
<comment type="catalytic activity">
    <reaction evidence="9">
        <text>6-phospho-D-gluconate = 2-dehydro-3-deoxy-6-phospho-D-gluconate + H2O</text>
        <dbReference type="Rhea" id="RHEA:17277"/>
        <dbReference type="ChEBI" id="CHEBI:15377"/>
        <dbReference type="ChEBI" id="CHEBI:57569"/>
        <dbReference type="ChEBI" id="CHEBI:58759"/>
        <dbReference type="EC" id="4.2.1.12"/>
    </reaction>
</comment>
<evidence type="ECO:0000256" key="6">
    <source>
        <dbReference type="ARBA" id="ARBA00023064"/>
    </source>
</evidence>
<evidence type="ECO:0000256" key="4">
    <source>
        <dbReference type="ARBA" id="ARBA00023004"/>
    </source>
</evidence>
<keyword evidence="4 9" id="KW-0408">Iron</keyword>
<evidence type="ECO:0000313" key="14">
    <source>
        <dbReference type="Proteomes" id="UP000657372"/>
    </source>
</evidence>